<organism evidence="1 2">
    <name type="scientific">Camelus dromedarius</name>
    <name type="common">Dromedary</name>
    <name type="synonym">Arabian camel</name>
    <dbReference type="NCBI Taxonomy" id="9838"/>
    <lineage>
        <taxon>Eukaryota</taxon>
        <taxon>Metazoa</taxon>
        <taxon>Chordata</taxon>
        <taxon>Craniata</taxon>
        <taxon>Vertebrata</taxon>
        <taxon>Euteleostomi</taxon>
        <taxon>Mammalia</taxon>
        <taxon>Eutheria</taxon>
        <taxon>Laurasiatheria</taxon>
        <taxon>Artiodactyla</taxon>
        <taxon>Tylopoda</taxon>
        <taxon>Camelidae</taxon>
        <taxon>Camelus</taxon>
    </lineage>
</organism>
<evidence type="ECO:0000313" key="2">
    <source>
        <dbReference type="Proteomes" id="UP000299084"/>
    </source>
</evidence>
<dbReference type="EMBL" id="JWIN03000003">
    <property type="protein sequence ID" value="KAB1280708.1"/>
    <property type="molecule type" value="Genomic_DNA"/>
</dbReference>
<sequence>MDSPDLPRLGGFSSVFSVSASEFRHLSLDSRDEGSGNSGGKPRADWTVVWMKREGLEPGFRGREECSAGCCLRYIHSHRDQFQASDAVSDVELGRDAYGLQLASTAHAPAPATDPYMALTLWVPSRLPSTRLLSSLPPPLGGLAVRALMDWLSRLGPPSFPSPVVCPFPVQSTNVPASSERPDVPPGAASLPIIMKTGLFRWDQKDEFACNLCLQPHEPCCQGGSPGTETSLTMPFIVRVLTLLSLTRAVGMCALLGPVEPQMKRAQSWHKSK</sequence>
<dbReference type="Proteomes" id="UP000299084">
    <property type="component" value="Unassembled WGS sequence"/>
</dbReference>
<name>A0A5N4EB31_CAMDR</name>
<accession>A0A5N4EB31</accession>
<protein>
    <submittedName>
        <fullName evidence="1">Uncharacterized protein</fullName>
    </submittedName>
</protein>
<keyword evidence="2" id="KW-1185">Reference proteome</keyword>
<dbReference type="AlphaFoldDB" id="A0A5N4EB31"/>
<evidence type="ECO:0000313" key="1">
    <source>
        <dbReference type="EMBL" id="KAB1280708.1"/>
    </source>
</evidence>
<gene>
    <name evidence="1" type="ORF">Cadr_000004564</name>
</gene>
<proteinExistence type="predicted"/>
<reference evidence="1 2" key="1">
    <citation type="journal article" date="2019" name="Mol. Ecol. Resour.">
        <title>Improving Illumina assemblies with Hi-C and long reads: an example with the North African dromedary.</title>
        <authorList>
            <person name="Elbers J.P."/>
            <person name="Rogers M.F."/>
            <person name="Perelman P.L."/>
            <person name="Proskuryakova A.A."/>
            <person name="Serdyukova N.A."/>
            <person name="Johnson W.E."/>
            <person name="Horin P."/>
            <person name="Corander J."/>
            <person name="Murphy D."/>
            <person name="Burger P.A."/>
        </authorList>
    </citation>
    <scope>NUCLEOTIDE SEQUENCE [LARGE SCALE GENOMIC DNA]</scope>
    <source>
        <strain evidence="1">Drom800</strain>
        <tissue evidence="1">Blood</tissue>
    </source>
</reference>
<comment type="caution">
    <text evidence="1">The sequence shown here is derived from an EMBL/GenBank/DDBJ whole genome shotgun (WGS) entry which is preliminary data.</text>
</comment>